<dbReference type="AlphaFoldDB" id="A0ABD3EL54"/>
<reference evidence="2" key="1">
    <citation type="journal article" date="2024" name="IScience">
        <title>Strigolactones Initiate the Formation of Haustorium-like Structures in Castilleja.</title>
        <authorList>
            <person name="Buerger M."/>
            <person name="Peterson D."/>
            <person name="Chory J."/>
        </authorList>
    </citation>
    <scope>NUCLEOTIDE SEQUENCE [LARGE SCALE GENOMIC DNA]</scope>
</reference>
<dbReference type="EMBL" id="JAVIJP010000002">
    <property type="protein sequence ID" value="KAL3655155.1"/>
    <property type="molecule type" value="Genomic_DNA"/>
</dbReference>
<gene>
    <name evidence="1" type="ORF">CASFOL_000941</name>
</gene>
<evidence type="ECO:0000313" key="2">
    <source>
        <dbReference type="Proteomes" id="UP001632038"/>
    </source>
</evidence>
<name>A0ABD3EL54_9LAMI</name>
<sequence>MEDWENVLSGSVDVSPSQEQTFVRWIMGDVEDPSMCSPNKALEIGGGNSAAPELEFSAAFATN</sequence>
<organism evidence="1 2">
    <name type="scientific">Castilleja foliolosa</name>
    <dbReference type="NCBI Taxonomy" id="1961234"/>
    <lineage>
        <taxon>Eukaryota</taxon>
        <taxon>Viridiplantae</taxon>
        <taxon>Streptophyta</taxon>
        <taxon>Embryophyta</taxon>
        <taxon>Tracheophyta</taxon>
        <taxon>Spermatophyta</taxon>
        <taxon>Magnoliopsida</taxon>
        <taxon>eudicotyledons</taxon>
        <taxon>Gunneridae</taxon>
        <taxon>Pentapetalae</taxon>
        <taxon>asterids</taxon>
        <taxon>lamiids</taxon>
        <taxon>Lamiales</taxon>
        <taxon>Orobanchaceae</taxon>
        <taxon>Pedicularideae</taxon>
        <taxon>Castillejinae</taxon>
        <taxon>Castilleja</taxon>
    </lineage>
</organism>
<comment type="caution">
    <text evidence="1">The sequence shown here is derived from an EMBL/GenBank/DDBJ whole genome shotgun (WGS) entry which is preliminary data.</text>
</comment>
<keyword evidence="2" id="KW-1185">Reference proteome</keyword>
<proteinExistence type="predicted"/>
<evidence type="ECO:0000313" key="1">
    <source>
        <dbReference type="EMBL" id="KAL3655155.1"/>
    </source>
</evidence>
<accession>A0ABD3EL54</accession>
<dbReference type="Proteomes" id="UP001632038">
    <property type="component" value="Unassembled WGS sequence"/>
</dbReference>
<protein>
    <submittedName>
        <fullName evidence="1">Uncharacterized protein</fullName>
    </submittedName>
</protein>